<dbReference type="PRINTS" id="PR00455">
    <property type="entry name" value="HTHTETR"/>
</dbReference>
<evidence type="ECO:0000313" key="7">
    <source>
        <dbReference type="Proteomes" id="UP000522688"/>
    </source>
</evidence>
<name>A0A7W3JJ51_9MICO</name>
<dbReference type="SUPFAM" id="SSF46689">
    <property type="entry name" value="Homeodomain-like"/>
    <property type="match status" value="1"/>
</dbReference>
<dbReference type="AlphaFoldDB" id="A0A7W3JJ51"/>
<accession>A0A7W3JJ51</accession>
<evidence type="ECO:0000259" key="3">
    <source>
        <dbReference type="PROSITE" id="PS50977"/>
    </source>
</evidence>
<evidence type="ECO:0000256" key="2">
    <source>
        <dbReference type="PROSITE-ProRule" id="PRU00335"/>
    </source>
</evidence>
<evidence type="ECO:0000313" key="5">
    <source>
        <dbReference type="EMBL" id="MBA8813834.1"/>
    </source>
</evidence>
<dbReference type="PANTHER" id="PTHR30055:SF200">
    <property type="entry name" value="HTH-TYPE TRANSCRIPTIONAL REPRESSOR BDCR"/>
    <property type="match status" value="1"/>
</dbReference>
<dbReference type="RefSeq" id="WP_244289663.1">
    <property type="nucleotide sequence ID" value="NZ_BAAAHR010000003.1"/>
</dbReference>
<dbReference type="Gene3D" id="1.10.357.10">
    <property type="entry name" value="Tetracycline Repressor, domain 2"/>
    <property type="match status" value="1"/>
</dbReference>
<dbReference type="EMBL" id="JACGWW010000002">
    <property type="protein sequence ID" value="MBA8813834.1"/>
    <property type="molecule type" value="Genomic_DNA"/>
</dbReference>
<dbReference type="PANTHER" id="PTHR30055">
    <property type="entry name" value="HTH-TYPE TRANSCRIPTIONAL REGULATOR RUTR"/>
    <property type="match status" value="1"/>
</dbReference>
<dbReference type="EMBL" id="BJUV01000003">
    <property type="protein sequence ID" value="GEK82191.1"/>
    <property type="molecule type" value="Genomic_DNA"/>
</dbReference>
<dbReference type="GO" id="GO:0000976">
    <property type="term" value="F:transcription cis-regulatory region binding"/>
    <property type="evidence" value="ECO:0007669"/>
    <property type="project" value="TreeGrafter"/>
</dbReference>
<reference evidence="4 6" key="1">
    <citation type="submission" date="2019-07" db="EMBL/GenBank/DDBJ databases">
        <title>Whole genome shotgun sequence of Frigoribacterium faeni NBRC 103066.</title>
        <authorList>
            <person name="Hosoyama A."/>
            <person name="Uohara A."/>
            <person name="Ohji S."/>
            <person name="Ichikawa N."/>
        </authorList>
    </citation>
    <scope>NUCLEOTIDE SEQUENCE [LARGE SCALE GENOMIC DNA]</scope>
    <source>
        <strain evidence="4 6">NBRC 103066</strain>
    </source>
</reference>
<dbReference type="InterPro" id="IPR036271">
    <property type="entry name" value="Tet_transcr_reg_TetR-rel_C_sf"/>
</dbReference>
<evidence type="ECO:0000256" key="1">
    <source>
        <dbReference type="ARBA" id="ARBA00023125"/>
    </source>
</evidence>
<reference evidence="5 7" key="2">
    <citation type="submission" date="2020-07" db="EMBL/GenBank/DDBJ databases">
        <title>Sequencing the genomes of 1000 actinobacteria strains.</title>
        <authorList>
            <person name="Klenk H.-P."/>
        </authorList>
    </citation>
    <scope>NUCLEOTIDE SEQUENCE [LARGE SCALE GENOMIC DNA]</scope>
    <source>
        <strain evidence="5 7">DSM 10309</strain>
    </source>
</reference>
<feature type="DNA-binding region" description="H-T-H motif" evidence="2">
    <location>
        <begin position="55"/>
        <end position="74"/>
    </location>
</feature>
<keyword evidence="1 2" id="KW-0238">DNA-binding</keyword>
<organism evidence="5 7">
    <name type="scientific">Frigoribacterium faeni</name>
    <dbReference type="NCBI Taxonomy" id="145483"/>
    <lineage>
        <taxon>Bacteria</taxon>
        <taxon>Bacillati</taxon>
        <taxon>Actinomycetota</taxon>
        <taxon>Actinomycetes</taxon>
        <taxon>Micrococcales</taxon>
        <taxon>Microbacteriaceae</taxon>
        <taxon>Frigoribacterium</taxon>
    </lineage>
</organism>
<feature type="domain" description="HTH tetR-type" evidence="3">
    <location>
        <begin position="32"/>
        <end position="92"/>
    </location>
</feature>
<dbReference type="InterPro" id="IPR001647">
    <property type="entry name" value="HTH_TetR"/>
</dbReference>
<sequence length="218" mass="22984">MTESAAVSGASAAPPSGPLAVLLAPADLPALTPAARRVLDAASRLFYDRGIHAVGVDTIAAEAGVTKKTLYDRFGSKEALVVSYLRHRDAGWRDHVSAQLARVPEPGVDRVLAVFDAAISWMDANSPKGCSAINARAEVGDGHDGHPVFPEVSRQKVWMLDVFAELCRAAGVADADDTARLLMLLYEGGLVTIGMETFARPLAVARDAARAVLEARVA</sequence>
<comment type="caution">
    <text evidence="5">The sequence shown here is derived from an EMBL/GenBank/DDBJ whole genome shotgun (WGS) entry which is preliminary data.</text>
</comment>
<dbReference type="Proteomes" id="UP000522688">
    <property type="component" value="Unassembled WGS sequence"/>
</dbReference>
<dbReference type="GO" id="GO:0003700">
    <property type="term" value="F:DNA-binding transcription factor activity"/>
    <property type="evidence" value="ECO:0007669"/>
    <property type="project" value="TreeGrafter"/>
</dbReference>
<protein>
    <submittedName>
        <fullName evidence="5">AcrR family transcriptional regulator</fullName>
    </submittedName>
    <submittedName>
        <fullName evidence="4">TetR family transcriptional regulator</fullName>
    </submittedName>
</protein>
<dbReference type="InterPro" id="IPR009057">
    <property type="entry name" value="Homeodomain-like_sf"/>
</dbReference>
<gene>
    <name evidence="5" type="ORF">FB463_002083</name>
    <name evidence="4" type="ORF">FFA01_05000</name>
</gene>
<evidence type="ECO:0000313" key="4">
    <source>
        <dbReference type="EMBL" id="GEK82191.1"/>
    </source>
</evidence>
<dbReference type="SUPFAM" id="SSF48498">
    <property type="entry name" value="Tetracyclin repressor-like, C-terminal domain"/>
    <property type="match status" value="1"/>
</dbReference>
<proteinExistence type="predicted"/>
<dbReference type="InterPro" id="IPR050109">
    <property type="entry name" value="HTH-type_TetR-like_transc_reg"/>
</dbReference>
<keyword evidence="6" id="KW-1185">Reference proteome</keyword>
<dbReference type="PROSITE" id="PS50977">
    <property type="entry name" value="HTH_TETR_2"/>
    <property type="match status" value="1"/>
</dbReference>
<dbReference type="Pfam" id="PF00440">
    <property type="entry name" value="TetR_N"/>
    <property type="match status" value="1"/>
</dbReference>
<evidence type="ECO:0000313" key="6">
    <source>
        <dbReference type="Proteomes" id="UP000321154"/>
    </source>
</evidence>
<dbReference type="Proteomes" id="UP000321154">
    <property type="component" value="Unassembled WGS sequence"/>
</dbReference>